<name>A0A2H9T163_9BACT</name>
<evidence type="ECO:0000256" key="1">
    <source>
        <dbReference type="ARBA" id="ARBA00001946"/>
    </source>
</evidence>
<feature type="domain" description="Nudix hydrolase" evidence="3">
    <location>
        <begin position="1"/>
        <end position="88"/>
    </location>
</feature>
<keyword evidence="2" id="KW-0378">Hydrolase</keyword>
<comment type="cofactor">
    <cofactor evidence="1">
        <name>Mg(2+)</name>
        <dbReference type="ChEBI" id="CHEBI:18420"/>
    </cofactor>
</comment>
<dbReference type="InterPro" id="IPR000086">
    <property type="entry name" value="NUDIX_hydrolase_dom"/>
</dbReference>
<evidence type="ECO:0000259" key="3">
    <source>
        <dbReference type="PROSITE" id="PS51462"/>
    </source>
</evidence>
<feature type="non-terminal residue" evidence="4">
    <location>
        <position position="1"/>
    </location>
</feature>
<comment type="caution">
    <text evidence="4">The sequence shown here is derived from an EMBL/GenBank/DDBJ whole genome shotgun (WGS) entry which is preliminary data.</text>
</comment>
<accession>A0A2H9T163</accession>
<dbReference type="PROSITE" id="PS51462">
    <property type="entry name" value="NUDIX"/>
    <property type="match status" value="1"/>
</dbReference>
<reference evidence="5" key="1">
    <citation type="submission" date="2017-09" db="EMBL/GenBank/DDBJ databases">
        <title>Depth-based differentiation of microbial function through sediment-hosted aquifers and enrichment of novel symbionts in the deep terrestrial subsurface.</title>
        <authorList>
            <person name="Probst A.J."/>
            <person name="Ladd B."/>
            <person name="Jarett J.K."/>
            <person name="Geller-Mcgrath D.E."/>
            <person name="Sieber C.M.K."/>
            <person name="Emerson J.B."/>
            <person name="Anantharaman K."/>
            <person name="Thomas B.C."/>
            <person name="Malmstrom R."/>
            <person name="Stieglmeier M."/>
            <person name="Klingl A."/>
            <person name="Woyke T."/>
            <person name="Ryan C.M."/>
            <person name="Banfield J.F."/>
        </authorList>
    </citation>
    <scope>NUCLEOTIDE SEQUENCE [LARGE SCALE GENOMIC DNA]</scope>
</reference>
<dbReference type="SUPFAM" id="SSF55811">
    <property type="entry name" value="Nudix"/>
    <property type="match status" value="1"/>
</dbReference>
<evidence type="ECO:0000313" key="5">
    <source>
        <dbReference type="Proteomes" id="UP000236946"/>
    </source>
</evidence>
<dbReference type="InterPro" id="IPR015797">
    <property type="entry name" value="NUDIX_hydrolase-like_dom_sf"/>
</dbReference>
<sequence length="93" mass="11002">GEDTKEGMIREIKEETGLEVHDLKIIDAISGFNDKNEFWVTICCVAQPTKFEVKLSYEHDDSQWVTPEEFQQFEASPRNKKFVERFNFLRTQE</sequence>
<evidence type="ECO:0000256" key="2">
    <source>
        <dbReference type="ARBA" id="ARBA00022801"/>
    </source>
</evidence>
<dbReference type="EMBL" id="PFEN01000034">
    <property type="protein sequence ID" value="PJE69468.1"/>
    <property type="molecule type" value="Genomic_DNA"/>
</dbReference>
<proteinExistence type="predicted"/>
<evidence type="ECO:0000313" key="4">
    <source>
        <dbReference type="EMBL" id="PJE69468.1"/>
    </source>
</evidence>
<dbReference type="Proteomes" id="UP000236946">
    <property type="component" value="Unassembled WGS sequence"/>
</dbReference>
<dbReference type="PANTHER" id="PTHR43046">
    <property type="entry name" value="GDP-MANNOSE MANNOSYL HYDROLASE"/>
    <property type="match status" value="1"/>
</dbReference>
<dbReference type="PANTHER" id="PTHR43046:SF2">
    <property type="entry name" value="8-OXO-DGTP DIPHOSPHATASE-RELATED"/>
    <property type="match status" value="1"/>
</dbReference>
<organism evidence="4 5">
    <name type="scientific">Candidatus Staskawiczbacteria bacterium CG10_big_fil_rev_8_21_14_0_10_38_10</name>
    <dbReference type="NCBI Taxonomy" id="1974891"/>
    <lineage>
        <taxon>Bacteria</taxon>
        <taxon>Candidatus Staskawicziibacteriota</taxon>
    </lineage>
</organism>
<protein>
    <recommendedName>
        <fullName evidence="3">Nudix hydrolase domain-containing protein</fullName>
    </recommendedName>
</protein>
<dbReference type="GO" id="GO:0016787">
    <property type="term" value="F:hydrolase activity"/>
    <property type="evidence" value="ECO:0007669"/>
    <property type="project" value="UniProtKB-KW"/>
</dbReference>
<dbReference type="Pfam" id="PF00293">
    <property type="entry name" value="NUDIX"/>
    <property type="match status" value="1"/>
</dbReference>
<gene>
    <name evidence="4" type="ORF">COU98_01865</name>
</gene>
<dbReference type="AlphaFoldDB" id="A0A2H9T163"/>
<dbReference type="Gene3D" id="3.90.79.10">
    <property type="entry name" value="Nucleoside Triphosphate Pyrophosphohydrolase"/>
    <property type="match status" value="1"/>
</dbReference>